<evidence type="ECO:0000313" key="2">
    <source>
        <dbReference type="EMBL" id="MDR4250697.1"/>
    </source>
</evidence>
<gene>
    <name evidence="2" type="ORF">FO508_10110</name>
</gene>
<proteinExistence type="predicted"/>
<dbReference type="AlphaFoldDB" id="A0AAE3WKN4"/>
<dbReference type="EMBL" id="VKQA01000002">
    <property type="protein sequence ID" value="MDR4250697.1"/>
    <property type="molecule type" value="Genomic_DNA"/>
</dbReference>
<accession>A0AAE3WKN4</accession>
<sequence length="103" mass="11837">MTQPTTHELNEKIAKIQVDIATIIATQQHQTRIFEEFREMAATALSRADTADDKASEALRIATTARDDLRDYREQVKGDRRWLIGIAVPVMLALVPVLFRYYF</sequence>
<reference evidence="2" key="1">
    <citation type="submission" date="2019-07" db="EMBL/GenBank/DDBJ databases">
        <title>Phylogenomic Reclassification of ATCC Bacillus Strains and Various Taxa within the Genus Bacillus.</title>
        <authorList>
            <person name="Riojas M.A."/>
            <person name="Frank A.M."/>
            <person name="Fenn S.L."/>
            <person name="King S."/>
            <person name="Brower S."/>
            <person name="Hazbon M.H."/>
        </authorList>
    </citation>
    <scope>NUCLEOTIDE SEQUENCE</scope>
    <source>
        <strain evidence="2">ATCC 27142</strain>
    </source>
</reference>
<evidence type="ECO:0000256" key="1">
    <source>
        <dbReference type="SAM" id="Phobius"/>
    </source>
</evidence>
<name>A0AAE3WKN4_BACPU</name>
<comment type="caution">
    <text evidence="2">The sequence shown here is derived from an EMBL/GenBank/DDBJ whole genome shotgun (WGS) entry which is preliminary data.</text>
</comment>
<protein>
    <submittedName>
        <fullName evidence="2">Uncharacterized protein</fullName>
    </submittedName>
</protein>
<feature type="transmembrane region" description="Helical" evidence="1">
    <location>
        <begin position="82"/>
        <end position="102"/>
    </location>
</feature>
<keyword evidence="1" id="KW-0812">Transmembrane</keyword>
<dbReference type="Proteomes" id="UP001182042">
    <property type="component" value="Unassembled WGS sequence"/>
</dbReference>
<keyword evidence="1" id="KW-0472">Membrane</keyword>
<organism evidence="2 3">
    <name type="scientific">Bacillus pumilus</name>
    <name type="common">Bacillus mesentericus</name>
    <dbReference type="NCBI Taxonomy" id="1408"/>
    <lineage>
        <taxon>Bacteria</taxon>
        <taxon>Bacillati</taxon>
        <taxon>Bacillota</taxon>
        <taxon>Bacilli</taxon>
        <taxon>Bacillales</taxon>
        <taxon>Bacillaceae</taxon>
        <taxon>Bacillus</taxon>
    </lineage>
</organism>
<dbReference type="RefSeq" id="WP_309415785.1">
    <property type="nucleotide sequence ID" value="NZ_CP187658.1"/>
</dbReference>
<evidence type="ECO:0000313" key="3">
    <source>
        <dbReference type="Proteomes" id="UP001182042"/>
    </source>
</evidence>
<keyword evidence="1" id="KW-1133">Transmembrane helix</keyword>